<reference evidence="2" key="1">
    <citation type="submission" date="2020-02" db="EMBL/GenBank/DDBJ databases">
        <authorList>
            <person name="Meier V. D."/>
        </authorList>
    </citation>
    <scope>NUCLEOTIDE SEQUENCE</scope>
    <source>
        <strain evidence="2">AVDCRST_MAG28</strain>
    </source>
</reference>
<evidence type="ECO:0000259" key="1">
    <source>
        <dbReference type="Pfam" id="PF13751"/>
    </source>
</evidence>
<dbReference type="InterPro" id="IPR025668">
    <property type="entry name" value="Tnp_DDE_dom"/>
</dbReference>
<gene>
    <name evidence="2" type="ORF">AVDCRST_MAG28-3393</name>
</gene>
<organism evidence="2">
    <name type="scientific">uncultured Rubrobacteraceae bacterium</name>
    <dbReference type="NCBI Taxonomy" id="349277"/>
    <lineage>
        <taxon>Bacteria</taxon>
        <taxon>Bacillati</taxon>
        <taxon>Actinomycetota</taxon>
        <taxon>Rubrobacteria</taxon>
        <taxon>Rubrobacterales</taxon>
        <taxon>Rubrobacteraceae</taxon>
        <taxon>environmental samples</taxon>
    </lineage>
</organism>
<dbReference type="Pfam" id="PF13751">
    <property type="entry name" value="DDE_Tnp_1_6"/>
    <property type="match status" value="1"/>
</dbReference>
<proteinExistence type="predicted"/>
<dbReference type="AlphaFoldDB" id="A0A6J4R6P5"/>
<protein>
    <recommendedName>
        <fullName evidence="1">Transposase DDE domain-containing protein</fullName>
    </recommendedName>
</protein>
<accession>A0A6J4R6P5</accession>
<feature type="domain" description="Transposase DDE" evidence="1">
    <location>
        <begin position="3"/>
        <end position="44"/>
    </location>
</feature>
<dbReference type="EMBL" id="CADCVE010000089">
    <property type="protein sequence ID" value="CAA9461777.1"/>
    <property type="molecule type" value="Genomic_DNA"/>
</dbReference>
<evidence type="ECO:0000313" key="2">
    <source>
        <dbReference type="EMBL" id="CAA9461777.1"/>
    </source>
</evidence>
<sequence>MLVESLFAEAKDWHGLRRFRLRILEKVNAEALLIATGQNIKRLLTYGHRGPRWPAQVAALRCGRLPTHTGPVALGSIS</sequence>
<name>A0A6J4R6P5_9ACTN</name>